<evidence type="ECO:0000256" key="6">
    <source>
        <dbReference type="SAM" id="MobiDB-lite"/>
    </source>
</evidence>
<feature type="region of interest" description="Disordered" evidence="6">
    <location>
        <begin position="1"/>
        <end position="25"/>
    </location>
</feature>
<keyword evidence="5" id="KW-0539">Nucleus</keyword>
<dbReference type="InterPro" id="IPR033897">
    <property type="entry name" value="SRF-like_MADS-box"/>
</dbReference>
<keyword evidence="9" id="KW-1185">Reference proteome</keyword>
<evidence type="ECO:0000256" key="1">
    <source>
        <dbReference type="ARBA" id="ARBA00004123"/>
    </source>
</evidence>
<dbReference type="InterPro" id="IPR002100">
    <property type="entry name" value="TF_MADSbox"/>
</dbReference>
<dbReference type="OrthoDB" id="1306420at2759"/>
<dbReference type="SMART" id="SM00432">
    <property type="entry name" value="MADS"/>
    <property type="match status" value="1"/>
</dbReference>
<keyword evidence="4" id="KW-0804">Transcription</keyword>
<evidence type="ECO:0000313" key="8">
    <source>
        <dbReference type="EMBL" id="CAA7024693.1"/>
    </source>
</evidence>
<gene>
    <name evidence="8" type="ORF">MERR_LOCUS11928</name>
</gene>
<dbReference type="GO" id="GO:0000987">
    <property type="term" value="F:cis-regulatory region sequence-specific DNA binding"/>
    <property type="evidence" value="ECO:0007669"/>
    <property type="project" value="InterPro"/>
</dbReference>
<dbReference type="GO" id="GO:0045944">
    <property type="term" value="P:positive regulation of transcription by RNA polymerase II"/>
    <property type="evidence" value="ECO:0007669"/>
    <property type="project" value="InterPro"/>
</dbReference>
<dbReference type="Gene3D" id="3.40.1810.10">
    <property type="entry name" value="Transcription factor, MADS-box"/>
    <property type="match status" value="1"/>
</dbReference>
<dbReference type="EMBL" id="CACVBM020000921">
    <property type="protein sequence ID" value="CAA7024693.1"/>
    <property type="molecule type" value="Genomic_DNA"/>
</dbReference>
<dbReference type="SUPFAM" id="SSF55455">
    <property type="entry name" value="SRF-like"/>
    <property type="match status" value="1"/>
</dbReference>
<evidence type="ECO:0000256" key="2">
    <source>
        <dbReference type="ARBA" id="ARBA00023015"/>
    </source>
</evidence>
<dbReference type="CDD" id="cd00266">
    <property type="entry name" value="MADS_SRF_like"/>
    <property type="match status" value="1"/>
</dbReference>
<evidence type="ECO:0000256" key="3">
    <source>
        <dbReference type="ARBA" id="ARBA00023125"/>
    </source>
</evidence>
<dbReference type="InterPro" id="IPR036879">
    <property type="entry name" value="TF_MADSbox_sf"/>
</dbReference>
<dbReference type="AlphaFoldDB" id="A0A6D2IAF4"/>
<evidence type="ECO:0000259" key="7">
    <source>
        <dbReference type="PROSITE" id="PS50066"/>
    </source>
</evidence>
<dbReference type="GO" id="GO:0046983">
    <property type="term" value="F:protein dimerization activity"/>
    <property type="evidence" value="ECO:0007669"/>
    <property type="project" value="InterPro"/>
</dbReference>
<dbReference type="PROSITE" id="PS50066">
    <property type="entry name" value="MADS_BOX_2"/>
    <property type="match status" value="1"/>
</dbReference>
<sequence>MEKSKLSVRNPTRFKKSSVSSTIPAAKKNPNLSLREQTLLKKAYELATLCDVQVCVLYYSRDGELIKTWPEDQSKVRDMAERYSRLSEVEKRKKSINLSLFLNKKMNDDRKKSLEKNDNKFSQKISEMEDSLVKRLQMFQDKLRLLRLNPHDHQTEMCAVSTDHHLSPSLIVDPQTEPSTNHLIAQSRDASSSCLSTVNYPSRDVYSTDLSALNCPSNCSILLYNHDNATYTQLSSAFDQRSCNNFQMQTQLSSAFDQRSCNNFQMQTQNPLLNSDQFATWNQIQTPSFGEQFMYPSPSCC</sequence>
<keyword evidence="2" id="KW-0805">Transcription regulation</keyword>
<dbReference type="GO" id="GO:0000981">
    <property type="term" value="F:DNA-binding transcription factor activity, RNA polymerase II-specific"/>
    <property type="evidence" value="ECO:0007669"/>
    <property type="project" value="InterPro"/>
</dbReference>
<name>A0A6D2IAF4_9BRAS</name>
<accession>A0A6D2IAF4</accession>
<protein>
    <recommendedName>
        <fullName evidence="7">MADS-box domain-containing protein</fullName>
    </recommendedName>
</protein>
<dbReference type="Pfam" id="PF00319">
    <property type="entry name" value="SRF-TF"/>
    <property type="match status" value="1"/>
</dbReference>
<proteinExistence type="predicted"/>
<reference evidence="8" key="1">
    <citation type="submission" date="2020-01" db="EMBL/GenBank/DDBJ databases">
        <authorList>
            <person name="Mishra B."/>
        </authorList>
    </citation>
    <scope>NUCLEOTIDE SEQUENCE [LARGE SCALE GENOMIC DNA]</scope>
</reference>
<evidence type="ECO:0000256" key="4">
    <source>
        <dbReference type="ARBA" id="ARBA00023163"/>
    </source>
</evidence>
<comment type="caution">
    <text evidence="8">The sequence shown here is derived from an EMBL/GenBank/DDBJ whole genome shotgun (WGS) entry which is preliminary data.</text>
</comment>
<dbReference type="Proteomes" id="UP000467841">
    <property type="component" value="Unassembled WGS sequence"/>
</dbReference>
<comment type="subcellular location">
    <subcellularLocation>
        <location evidence="1">Nucleus</location>
    </subcellularLocation>
</comment>
<evidence type="ECO:0000313" key="9">
    <source>
        <dbReference type="Proteomes" id="UP000467841"/>
    </source>
</evidence>
<keyword evidence="3" id="KW-0238">DNA-binding</keyword>
<feature type="domain" description="MADS-box" evidence="7">
    <location>
        <begin position="27"/>
        <end position="72"/>
    </location>
</feature>
<organism evidence="8 9">
    <name type="scientific">Microthlaspi erraticum</name>
    <dbReference type="NCBI Taxonomy" id="1685480"/>
    <lineage>
        <taxon>Eukaryota</taxon>
        <taxon>Viridiplantae</taxon>
        <taxon>Streptophyta</taxon>
        <taxon>Embryophyta</taxon>
        <taxon>Tracheophyta</taxon>
        <taxon>Spermatophyta</taxon>
        <taxon>Magnoliopsida</taxon>
        <taxon>eudicotyledons</taxon>
        <taxon>Gunneridae</taxon>
        <taxon>Pentapetalae</taxon>
        <taxon>rosids</taxon>
        <taxon>malvids</taxon>
        <taxon>Brassicales</taxon>
        <taxon>Brassicaceae</taxon>
        <taxon>Coluteocarpeae</taxon>
        <taxon>Microthlaspi</taxon>
    </lineage>
</organism>
<dbReference type="GO" id="GO:0005634">
    <property type="term" value="C:nucleus"/>
    <property type="evidence" value="ECO:0007669"/>
    <property type="project" value="UniProtKB-SubCell"/>
</dbReference>
<evidence type="ECO:0000256" key="5">
    <source>
        <dbReference type="ARBA" id="ARBA00023242"/>
    </source>
</evidence>